<comment type="caution">
    <text evidence="2">The sequence shown here is derived from an EMBL/GenBank/DDBJ whole genome shotgun (WGS) entry which is preliminary data.</text>
</comment>
<organism evidence="2 3">
    <name type="scientific">Lasallia pustulata</name>
    <dbReference type="NCBI Taxonomy" id="136370"/>
    <lineage>
        <taxon>Eukaryota</taxon>
        <taxon>Fungi</taxon>
        <taxon>Dikarya</taxon>
        <taxon>Ascomycota</taxon>
        <taxon>Pezizomycotina</taxon>
        <taxon>Lecanoromycetes</taxon>
        <taxon>OSLEUM clade</taxon>
        <taxon>Umbilicariomycetidae</taxon>
        <taxon>Umbilicariales</taxon>
        <taxon>Umbilicariaceae</taxon>
        <taxon>Lasallia</taxon>
    </lineage>
</organism>
<proteinExistence type="predicted"/>
<dbReference type="InterPro" id="IPR015202">
    <property type="entry name" value="GO-like_E_set"/>
</dbReference>
<accession>A0A5M8PC96</accession>
<gene>
    <name evidence="2" type="ORF">FRX48_09819</name>
</gene>
<dbReference type="InterPro" id="IPR014756">
    <property type="entry name" value="Ig_E-set"/>
</dbReference>
<dbReference type="Proteomes" id="UP000324767">
    <property type="component" value="Unassembled WGS sequence"/>
</dbReference>
<dbReference type="Pfam" id="PF09118">
    <property type="entry name" value="GO-like_E_set"/>
    <property type="match status" value="1"/>
</dbReference>
<dbReference type="PANTHER" id="PTHR32208">
    <property type="entry name" value="SECRETED PROTEIN-RELATED"/>
    <property type="match status" value="1"/>
</dbReference>
<protein>
    <recommendedName>
        <fullName evidence="1">Galactose oxidase-like Early set domain-containing protein</fullName>
    </recommendedName>
</protein>
<dbReference type="Gene3D" id="2.130.10.80">
    <property type="entry name" value="Galactose oxidase/kelch, beta-propeller"/>
    <property type="match status" value="1"/>
</dbReference>
<dbReference type="OrthoDB" id="2019572at2759"/>
<dbReference type="AlphaFoldDB" id="A0A5M8PC96"/>
<evidence type="ECO:0000313" key="2">
    <source>
        <dbReference type="EMBL" id="KAA6406392.1"/>
    </source>
</evidence>
<name>A0A5M8PC96_9LECA</name>
<reference evidence="2 3" key="1">
    <citation type="submission" date="2019-09" db="EMBL/GenBank/DDBJ databases">
        <title>The hologenome of the rock-dwelling lichen Lasallia pustulata.</title>
        <authorList>
            <person name="Greshake Tzovaras B."/>
            <person name="Segers F."/>
            <person name="Bicker A."/>
            <person name="Dal Grande F."/>
            <person name="Otte J."/>
            <person name="Hankeln T."/>
            <person name="Schmitt I."/>
            <person name="Ebersberger I."/>
        </authorList>
    </citation>
    <scope>NUCLEOTIDE SEQUENCE [LARGE SCALE GENOMIC DNA]</scope>
    <source>
        <strain evidence="2">A1-1</strain>
    </source>
</reference>
<sequence length="192" mass="20806">MPQMEHMGSLRPSKPVGQRWSQVADSMIWRLYHSEAFLTSNAEVFVSGSESTDEHRVQIYTPDYLYTSNPRPVITAVNGSAQTAGVYDVDAQVGYSQNFTIGFSGVTTLDRVVFNRLVGSTHGVHADQRQIVLDCSVTTGTAICSSPPNNYIAPPGVYMLFVLNQGVPSRAKYISLQLAGTMTKLPATATAG</sequence>
<dbReference type="PANTHER" id="PTHR32208:SF21">
    <property type="entry name" value="LOW QUALITY PROTEIN: ALDEHYDE OXIDASE GLOX-LIKE"/>
    <property type="match status" value="1"/>
</dbReference>
<dbReference type="InterPro" id="IPR013783">
    <property type="entry name" value="Ig-like_fold"/>
</dbReference>
<evidence type="ECO:0000259" key="1">
    <source>
        <dbReference type="Pfam" id="PF09118"/>
    </source>
</evidence>
<feature type="domain" description="Galactose oxidase-like Early set" evidence="1">
    <location>
        <begin position="90"/>
        <end position="175"/>
    </location>
</feature>
<dbReference type="Gene3D" id="2.60.40.10">
    <property type="entry name" value="Immunoglobulins"/>
    <property type="match status" value="1"/>
</dbReference>
<dbReference type="EMBL" id="VXIT01000032">
    <property type="protein sequence ID" value="KAA6406392.1"/>
    <property type="molecule type" value="Genomic_DNA"/>
</dbReference>
<dbReference type="InterPro" id="IPR037293">
    <property type="entry name" value="Gal_Oxidase_central_sf"/>
</dbReference>
<dbReference type="CDD" id="cd02851">
    <property type="entry name" value="E_set_GO_C"/>
    <property type="match status" value="1"/>
</dbReference>
<evidence type="ECO:0000313" key="3">
    <source>
        <dbReference type="Proteomes" id="UP000324767"/>
    </source>
</evidence>
<dbReference type="SUPFAM" id="SSF81296">
    <property type="entry name" value="E set domains"/>
    <property type="match status" value="1"/>
</dbReference>